<dbReference type="SUPFAM" id="SSF54427">
    <property type="entry name" value="NTF2-like"/>
    <property type="match status" value="1"/>
</dbReference>
<dbReference type="eggNOG" id="COG3631">
    <property type="taxonomic scope" value="Bacteria"/>
</dbReference>
<dbReference type="AlphaFoldDB" id="A1S3R3"/>
<organism evidence="2 3">
    <name type="scientific">Shewanella amazonensis (strain ATCC BAA-1098 / SB2B)</name>
    <dbReference type="NCBI Taxonomy" id="326297"/>
    <lineage>
        <taxon>Bacteria</taxon>
        <taxon>Pseudomonadati</taxon>
        <taxon>Pseudomonadota</taxon>
        <taxon>Gammaproteobacteria</taxon>
        <taxon>Alteromonadales</taxon>
        <taxon>Shewanellaceae</taxon>
        <taxon>Shewanella</taxon>
    </lineage>
</organism>
<feature type="domain" description="SnoaL-like" evidence="1">
    <location>
        <begin position="37"/>
        <end position="126"/>
    </location>
</feature>
<dbReference type="KEGG" id="saz:Sama_0812"/>
<gene>
    <name evidence="2" type="ordered locus">Sama_0812</name>
</gene>
<evidence type="ECO:0000259" key="1">
    <source>
        <dbReference type="Pfam" id="PF12680"/>
    </source>
</evidence>
<keyword evidence="3" id="KW-1185">Reference proteome</keyword>
<proteinExistence type="predicted"/>
<dbReference type="Pfam" id="PF12680">
    <property type="entry name" value="SnoaL_2"/>
    <property type="match status" value="1"/>
</dbReference>
<dbReference type="RefSeq" id="WP_011758929.1">
    <property type="nucleotide sequence ID" value="NC_008700.1"/>
</dbReference>
<dbReference type="Proteomes" id="UP000009175">
    <property type="component" value="Chromosome"/>
</dbReference>
<accession>A1S3R3</accession>
<evidence type="ECO:0000313" key="2">
    <source>
        <dbReference type="EMBL" id="ABL99019.1"/>
    </source>
</evidence>
<dbReference type="Gene3D" id="3.10.450.50">
    <property type="match status" value="1"/>
</dbReference>
<evidence type="ECO:0000313" key="3">
    <source>
        <dbReference type="Proteomes" id="UP000009175"/>
    </source>
</evidence>
<dbReference type="InterPro" id="IPR037401">
    <property type="entry name" value="SnoaL-like"/>
</dbReference>
<dbReference type="InterPro" id="IPR032710">
    <property type="entry name" value="NTF2-like_dom_sf"/>
</dbReference>
<dbReference type="HOGENOM" id="CLU_122429_0_0_6"/>
<reference evidence="2 3" key="1">
    <citation type="submission" date="2006-12" db="EMBL/GenBank/DDBJ databases">
        <title>Complete sequence of Shewanella amazonensis SB2B.</title>
        <authorList>
            <consortium name="US DOE Joint Genome Institute"/>
            <person name="Copeland A."/>
            <person name="Lucas S."/>
            <person name="Lapidus A."/>
            <person name="Barry K."/>
            <person name="Detter J.C."/>
            <person name="Glavina del Rio T."/>
            <person name="Hammon N."/>
            <person name="Israni S."/>
            <person name="Dalin E."/>
            <person name="Tice H."/>
            <person name="Pitluck S."/>
            <person name="Munk A.C."/>
            <person name="Brettin T."/>
            <person name="Bruce D."/>
            <person name="Han C."/>
            <person name="Tapia R."/>
            <person name="Gilna P."/>
            <person name="Schmutz J."/>
            <person name="Larimer F."/>
            <person name="Land M."/>
            <person name="Hauser L."/>
            <person name="Kyrpides N."/>
            <person name="Mikhailova N."/>
            <person name="Fredrickson J."/>
            <person name="Richardson P."/>
        </authorList>
    </citation>
    <scope>NUCLEOTIDE SEQUENCE [LARGE SCALE GENOMIC DNA]</scope>
    <source>
        <strain evidence="3">ATCC BAA-1098 / SB2B</strain>
    </source>
</reference>
<name>A1S3R3_SHEAM</name>
<sequence>MNAGVHSPVEHHPLGQGEMGHNPFIVAASAPIEKLMALYQQLGAHNLSLLDEVYADTVVFCDPMHRIEGLGPLKDYFANLYQNVSSIDFVFHRVMDDGKQAMLVWTMTFAHPKLAGGKPISVDGVSQIGYGDKVDFHRDYFDVGAMLYEHIPGLGALVRLVKNRAGK</sequence>
<dbReference type="EMBL" id="CP000507">
    <property type="protein sequence ID" value="ABL99019.1"/>
    <property type="molecule type" value="Genomic_DNA"/>
</dbReference>
<dbReference type="STRING" id="326297.Sama_0812"/>
<protein>
    <submittedName>
        <fullName evidence="2">Transcriptional regulator-related protein</fullName>
    </submittedName>
</protein>